<keyword evidence="5 9" id="KW-0798">TonB box</keyword>
<dbReference type="InterPro" id="IPR012910">
    <property type="entry name" value="Plug_dom"/>
</dbReference>
<keyword evidence="12" id="KW-0675">Receptor</keyword>
<dbReference type="Proteomes" id="UP000033200">
    <property type="component" value="Chromosome"/>
</dbReference>
<evidence type="ECO:0000256" key="5">
    <source>
        <dbReference type="ARBA" id="ARBA00023077"/>
    </source>
</evidence>
<evidence type="ECO:0000256" key="4">
    <source>
        <dbReference type="ARBA" id="ARBA00022692"/>
    </source>
</evidence>
<evidence type="ECO:0000259" key="10">
    <source>
        <dbReference type="Pfam" id="PF00593"/>
    </source>
</evidence>
<dbReference type="Pfam" id="PF07715">
    <property type="entry name" value="Plug"/>
    <property type="match status" value="1"/>
</dbReference>
<feature type="domain" description="TonB-dependent receptor plug" evidence="11">
    <location>
        <begin position="14"/>
        <end position="133"/>
    </location>
</feature>
<reference evidence="12 13" key="1">
    <citation type="submission" date="2014-09" db="EMBL/GenBank/DDBJ databases">
        <title>Using Illumina technology Improving SMRT sequencing Genome Assembly by RASTools.</title>
        <authorList>
            <person name="Zhou Y."/>
            <person name="Ma T."/>
            <person name="Liu T."/>
        </authorList>
    </citation>
    <scope>NUCLEOTIDE SEQUENCE [LARGE SCALE GENOMIC DNA]</scope>
    <source>
        <strain evidence="12 13">ATCC 55669</strain>
    </source>
</reference>
<keyword evidence="13" id="KW-1185">Reference proteome</keyword>
<dbReference type="InterPro" id="IPR036942">
    <property type="entry name" value="Beta-barrel_TonB_sf"/>
</dbReference>
<evidence type="ECO:0000259" key="11">
    <source>
        <dbReference type="Pfam" id="PF07715"/>
    </source>
</evidence>
<gene>
    <name evidence="12" type="ORF">MC45_14405</name>
</gene>
<evidence type="ECO:0000256" key="7">
    <source>
        <dbReference type="ARBA" id="ARBA00023237"/>
    </source>
</evidence>
<dbReference type="Gene3D" id="2.40.170.20">
    <property type="entry name" value="TonB-dependent receptor, beta-barrel domain"/>
    <property type="match status" value="1"/>
</dbReference>
<dbReference type="Gene3D" id="2.170.130.10">
    <property type="entry name" value="TonB-dependent receptor, plug domain"/>
    <property type="match status" value="1"/>
</dbReference>
<keyword evidence="2 8" id="KW-0813">Transport</keyword>
<dbReference type="EMBL" id="CP009571">
    <property type="protein sequence ID" value="AIT08270.1"/>
    <property type="molecule type" value="Genomic_DNA"/>
</dbReference>
<evidence type="ECO:0000313" key="13">
    <source>
        <dbReference type="Proteomes" id="UP000033200"/>
    </source>
</evidence>
<dbReference type="Pfam" id="PF00593">
    <property type="entry name" value="TonB_dep_Rec_b-barrel"/>
    <property type="match status" value="1"/>
</dbReference>
<dbReference type="PANTHER" id="PTHR47234:SF3">
    <property type="entry name" value="SECRETIN_TONB SHORT N-TERMINAL DOMAIN-CONTAINING PROTEIN"/>
    <property type="match status" value="1"/>
</dbReference>
<dbReference type="SUPFAM" id="SSF56935">
    <property type="entry name" value="Porins"/>
    <property type="match status" value="1"/>
</dbReference>
<dbReference type="PROSITE" id="PS52016">
    <property type="entry name" value="TONB_DEPENDENT_REC_3"/>
    <property type="match status" value="1"/>
</dbReference>
<dbReference type="GO" id="GO:0009279">
    <property type="term" value="C:cell outer membrane"/>
    <property type="evidence" value="ECO:0007669"/>
    <property type="project" value="UniProtKB-SubCell"/>
</dbReference>
<dbReference type="InterPro" id="IPR000531">
    <property type="entry name" value="Beta-barrel_TonB"/>
</dbReference>
<dbReference type="KEGG" id="stax:MC45_14405"/>
<protein>
    <submittedName>
        <fullName evidence="12">TonB-dependent receptor</fullName>
    </submittedName>
</protein>
<dbReference type="HOGENOM" id="CLU_010745_1_1_5"/>
<proteinExistence type="inferred from homology"/>
<comment type="similarity">
    <text evidence="8 9">Belongs to the TonB-dependent receptor family.</text>
</comment>
<dbReference type="eggNOG" id="COG4771">
    <property type="taxonomic scope" value="Bacteria"/>
</dbReference>
<organism evidence="12 13">
    <name type="scientific">Sphingomonas taxi</name>
    <dbReference type="NCBI Taxonomy" id="1549858"/>
    <lineage>
        <taxon>Bacteria</taxon>
        <taxon>Pseudomonadati</taxon>
        <taxon>Pseudomonadota</taxon>
        <taxon>Alphaproteobacteria</taxon>
        <taxon>Sphingomonadales</taxon>
        <taxon>Sphingomonadaceae</taxon>
        <taxon>Sphingomonas</taxon>
    </lineage>
</organism>
<evidence type="ECO:0000256" key="8">
    <source>
        <dbReference type="PROSITE-ProRule" id="PRU01360"/>
    </source>
</evidence>
<dbReference type="STRING" id="1549858.MC45_14405"/>
<evidence type="ECO:0000256" key="1">
    <source>
        <dbReference type="ARBA" id="ARBA00004571"/>
    </source>
</evidence>
<comment type="subcellular location">
    <subcellularLocation>
        <location evidence="1 8">Cell outer membrane</location>
        <topology evidence="1 8">Multi-pass membrane protein</topology>
    </subcellularLocation>
</comment>
<dbReference type="AlphaFoldDB" id="A0A097EL25"/>
<evidence type="ECO:0000256" key="3">
    <source>
        <dbReference type="ARBA" id="ARBA00022452"/>
    </source>
</evidence>
<accession>A0A097EL25</accession>
<dbReference type="PANTHER" id="PTHR47234">
    <property type="match status" value="1"/>
</dbReference>
<dbReference type="InterPro" id="IPR039426">
    <property type="entry name" value="TonB-dep_rcpt-like"/>
</dbReference>
<evidence type="ECO:0000256" key="6">
    <source>
        <dbReference type="ARBA" id="ARBA00023136"/>
    </source>
</evidence>
<dbReference type="InterPro" id="IPR037066">
    <property type="entry name" value="Plug_dom_sf"/>
</dbReference>
<keyword evidence="3 8" id="KW-1134">Transmembrane beta strand</keyword>
<evidence type="ECO:0000256" key="2">
    <source>
        <dbReference type="ARBA" id="ARBA00022448"/>
    </source>
</evidence>
<evidence type="ECO:0000256" key="9">
    <source>
        <dbReference type="RuleBase" id="RU003357"/>
    </source>
</evidence>
<keyword evidence="7 8" id="KW-0998">Cell outer membrane</keyword>
<keyword evidence="6 8" id="KW-0472">Membrane</keyword>
<keyword evidence="4 8" id="KW-0812">Transmembrane</keyword>
<evidence type="ECO:0000313" key="12">
    <source>
        <dbReference type="EMBL" id="AIT08270.1"/>
    </source>
</evidence>
<name>A0A097EL25_9SPHN</name>
<feature type="domain" description="TonB-dependent receptor-like beta-barrel" evidence="10">
    <location>
        <begin position="288"/>
        <end position="755"/>
    </location>
</feature>
<sequence>MIVTGTRAGGITAAESAAPIKVLDADALSHVGQPNLNQVLTQLVPSFTAQAFGGDTANLTLSARLRGLSPNHTLVLVNGKRRHGTSNLAVLGGPYQGAATADLDLISPSSIKRIEVLEDGAAAQYGSDAIAGVINIILKDDKEGGDGYVTAGKNYDVGGETYAGTLHVATKIGDSGYLNITAFHRFHDFTQIGGLDRRVTDRNGNLLTSTSSPSLSAIQQQLYPGMDRFPYVNRINGDAQSRLTNLQYNTAYDFGGGEIYSFGTYSKRIASAYENVRVPTRVSRTVAGVTTYFDPEGDTPVNGFSPREKIREDDMAFTGGIRGMVDGFHYDLSTTFGQDKNAIYTVDSANASLYADTGFTPTSFYDGFFKSTEFTVNADITHEIDAGLATPINLAFGGEYRKNVYQIGSGDPASIYKEGGQSYPGFRPSDAGVNGRESAAGYVDIAANPIDGLKLDVAGRYEHYSDFGSKFIYKGTGRYDFSPAFALRGTFSTGFRAPTLAESYYSATNVSPTAAFVQLPANSAAAKLIGFQNLKPEKSTNYSLGTVIRPVDRLTITLDAYQVKIRDRILGTGSIYGSGGAVNFPIVTQAIIANGNVLDPTVSQTGINIFTNGANTRTRGVDLVVSYATDFGDYGKANWTISGNYNETKLTKLIAAPAALTNPATGTAIPLFDAGAQSNIETASPKVKVITSVLYSIDKFSATLRGTVYGKSSAKLTPDGGTYYEQTIGTAFIGDIELNYDITPDLGLALGANNVFNKRPPTVPLVPGTTNATLVNGGNVLDAPLTFSPYGINGGYYYARLNVSF</sequence>